<dbReference type="Proteomes" id="UP000038040">
    <property type="component" value="Unplaced"/>
</dbReference>
<reference evidence="4" key="1">
    <citation type="submission" date="2017-02" db="UniProtKB">
        <authorList>
            <consortium name="WormBaseParasite"/>
        </authorList>
    </citation>
    <scope>IDENTIFICATION</scope>
</reference>
<dbReference type="WBParaSite" id="DME_0000884501-mRNA-1">
    <property type="protein sequence ID" value="DME_0000884501-mRNA-1"/>
    <property type="gene ID" value="DME_0000884501"/>
</dbReference>
<dbReference type="Proteomes" id="UP000274756">
    <property type="component" value="Unassembled WGS sequence"/>
</dbReference>
<organism evidence="2 4">
    <name type="scientific">Dracunculus medinensis</name>
    <name type="common">Guinea worm</name>
    <dbReference type="NCBI Taxonomy" id="318479"/>
    <lineage>
        <taxon>Eukaryota</taxon>
        <taxon>Metazoa</taxon>
        <taxon>Ecdysozoa</taxon>
        <taxon>Nematoda</taxon>
        <taxon>Chromadorea</taxon>
        <taxon>Rhabditida</taxon>
        <taxon>Spirurina</taxon>
        <taxon>Dracunculoidea</taxon>
        <taxon>Dracunculidae</taxon>
        <taxon>Dracunculus</taxon>
    </lineage>
</organism>
<evidence type="ECO:0000313" key="2">
    <source>
        <dbReference type="Proteomes" id="UP000038040"/>
    </source>
</evidence>
<dbReference type="AlphaFoldDB" id="A0A0N4ULZ8"/>
<evidence type="ECO:0000313" key="1">
    <source>
        <dbReference type="EMBL" id="VDN52732.1"/>
    </source>
</evidence>
<keyword evidence="3" id="KW-1185">Reference proteome</keyword>
<evidence type="ECO:0000313" key="4">
    <source>
        <dbReference type="WBParaSite" id="DME_0000884501-mRNA-1"/>
    </source>
</evidence>
<protein>
    <submittedName>
        <fullName evidence="1 4">Uncharacterized protein</fullName>
    </submittedName>
</protein>
<dbReference type="EMBL" id="UYYG01000076">
    <property type="protein sequence ID" value="VDN52732.1"/>
    <property type="molecule type" value="Genomic_DNA"/>
</dbReference>
<reference evidence="1 3" key="2">
    <citation type="submission" date="2018-11" db="EMBL/GenBank/DDBJ databases">
        <authorList>
            <consortium name="Pathogen Informatics"/>
        </authorList>
    </citation>
    <scope>NUCLEOTIDE SEQUENCE [LARGE SCALE GENOMIC DNA]</scope>
</reference>
<sequence length="76" mass="9086">MKLRKFYKESHYWSDDMDVSIRIEYQRQMKPAEANQAMLLGQNEPKLITFYTPVMPDDEAKFQSSRSLFSTKTYQP</sequence>
<evidence type="ECO:0000313" key="3">
    <source>
        <dbReference type="Proteomes" id="UP000274756"/>
    </source>
</evidence>
<gene>
    <name evidence="1" type="ORF">DME_LOCUS2705</name>
</gene>
<name>A0A0N4ULZ8_DRAME</name>
<proteinExistence type="predicted"/>
<accession>A0A0N4ULZ8</accession>